<dbReference type="EMBL" id="JAVDUP010000004">
    <property type="protein sequence ID" value="MDR6901903.1"/>
    <property type="molecule type" value="Genomic_DNA"/>
</dbReference>
<comment type="caution">
    <text evidence="2">The sequence shown here is derived from an EMBL/GenBank/DDBJ whole genome shotgun (WGS) entry which is preliminary data.</text>
</comment>
<dbReference type="Proteomes" id="UP001250791">
    <property type="component" value="Unassembled WGS sequence"/>
</dbReference>
<accession>A0ABU1STZ4</accession>
<keyword evidence="3" id="KW-1185">Reference proteome</keyword>
<organism evidence="2 3">
    <name type="scientific">Rhizobium miluonense</name>
    <dbReference type="NCBI Taxonomy" id="411945"/>
    <lineage>
        <taxon>Bacteria</taxon>
        <taxon>Pseudomonadati</taxon>
        <taxon>Pseudomonadota</taxon>
        <taxon>Alphaproteobacteria</taxon>
        <taxon>Hyphomicrobiales</taxon>
        <taxon>Rhizobiaceae</taxon>
        <taxon>Rhizobium/Agrobacterium group</taxon>
        <taxon>Rhizobium</taxon>
    </lineage>
</organism>
<name>A0ABU1STZ4_9HYPH</name>
<gene>
    <name evidence="2" type="ORF">J2W52_003534</name>
</gene>
<evidence type="ECO:0000256" key="1">
    <source>
        <dbReference type="SAM" id="MobiDB-lite"/>
    </source>
</evidence>
<reference evidence="2 3" key="1">
    <citation type="submission" date="2023-07" db="EMBL/GenBank/DDBJ databases">
        <title>Sorghum-associated microbial communities from plants grown in Nebraska, USA.</title>
        <authorList>
            <person name="Schachtman D."/>
        </authorList>
    </citation>
    <scope>NUCLEOTIDE SEQUENCE [LARGE SCALE GENOMIC DNA]</scope>
    <source>
        <strain evidence="2 3">3199</strain>
    </source>
</reference>
<evidence type="ECO:0000313" key="2">
    <source>
        <dbReference type="EMBL" id="MDR6901903.1"/>
    </source>
</evidence>
<protein>
    <submittedName>
        <fullName evidence="2">Uncharacterized protein</fullName>
    </submittedName>
</protein>
<evidence type="ECO:0000313" key="3">
    <source>
        <dbReference type="Proteomes" id="UP001250791"/>
    </source>
</evidence>
<proteinExistence type="predicted"/>
<feature type="region of interest" description="Disordered" evidence="1">
    <location>
        <begin position="1"/>
        <end position="27"/>
    </location>
</feature>
<sequence length="64" mass="7051">MKRAVPGDSGNGSEAPAWTEIRGRDRASDFTADARPPAIWYWGAYFKLPTATARPSWILTQRAG</sequence>